<feature type="compositionally biased region" description="Low complexity" evidence="4">
    <location>
        <begin position="567"/>
        <end position="633"/>
    </location>
</feature>
<dbReference type="SUPFAM" id="SSF48371">
    <property type="entry name" value="ARM repeat"/>
    <property type="match status" value="1"/>
</dbReference>
<evidence type="ECO:0000256" key="2">
    <source>
        <dbReference type="PROSITE-ProRule" id="PRU00176"/>
    </source>
</evidence>
<feature type="region of interest" description="Disordered" evidence="4">
    <location>
        <begin position="30"/>
        <end position="54"/>
    </location>
</feature>
<keyword evidence="1" id="KW-0677">Repeat</keyword>
<sequence>MKEPNLVLPVSETMYSSTRDLGVLFEENEPTSQNMASLGRNGELNGSSYTTQHMLSSRPLPHMRRARAGTMPSFVNLSQQQQQQQQPPQPSLSSLHRTLTMDRVNNCQGSPNNNSNSIPSGNRHRSGSLNLSTPSSLHTSHFLPPSPSTEQLLQEDSDFSIARTLRSIGLEDEHGSNDEETLLQQQQQQHLHNLLSSASSTTNRSRSYSVNATALYQQEASPPLPPANDMRMDHSSSLHGLMEASSQLQGGGMSWNNIRRSPLGLMEEDDRQTLLEDMDQQQLGNHYTNHHHNLHLLSRNGNNNNNNMMDDNNVISLGDTELMTNMMHQPSYNPPVDYTHDGHNDVQWTTAEMKLGHPNSGFGEQYTQYPQQQQQQQQQSIPSIALQAATRSLWVGNVDGSVTVDILTALFSSFGPIESVRLLLERECAFVNFFYVEDAIHAKDEVLGRLGGRIGNCMVRIGFGKADMAILPEPVVLQPTRALWLGNIPGNTTPSNLHQLFSPYGAIESVRVLTQKKCGFINFETVESATAAKLALSNDDIGGSAFTNAGTKAGFAKVMPMKVTSLESSSTSSSSPSPSSSSSATATAATATTNGHSSSKQGSTVPVMTATTTTTPSNSSVKLSSSSSSLSSLDNNERSQDLWSIMKLYGADDVAYKLVKDLDPSSYFESIPPVPELGLNRKFDAGRLRDIRKRLDSLEYGNTEIDDIALECLDEVAGLCSDYIGNTVVQRFFEKCSENTKTLMLRQIGPHLAAGGIHKNGTWAVQKIIDNIRTVEQTQLVVQHMKPYVPSLLLDQFGNYAVQCCLGMGSSSNQFIFDAIVEKQHYIAQGRFGARAMRGILDNELVTNDQRIFVAAALTQNATSLAANPNGALILSWLIDSPKLNIPLRPITQRLVSQLARLCTHKVGSQTIMKLTNHERSTDGQDVVIQHLINNDALLMDILMDQTRGLGVIHKLVTGSRNLPLATKVYELLAMSRTNDGGNLTSSAYMKLNEDLVGIVNSHQIDN</sequence>
<dbReference type="Pfam" id="PF00806">
    <property type="entry name" value="PUF"/>
    <property type="match status" value="3"/>
</dbReference>
<dbReference type="InterPro" id="IPR016024">
    <property type="entry name" value="ARM-type_fold"/>
</dbReference>
<feature type="domain" description="RRM" evidence="5">
    <location>
        <begin position="481"/>
        <end position="543"/>
    </location>
</feature>
<evidence type="ECO:0000313" key="7">
    <source>
        <dbReference type="EMBL" id="ORZ15332.1"/>
    </source>
</evidence>
<dbReference type="PROSITE" id="PS50302">
    <property type="entry name" value="PUM"/>
    <property type="match status" value="2"/>
</dbReference>
<evidence type="ECO:0000256" key="4">
    <source>
        <dbReference type="SAM" id="MobiDB-lite"/>
    </source>
</evidence>
<dbReference type="Gene3D" id="3.30.70.330">
    <property type="match status" value="2"/>
</dbReference>
<dbReference type="InterPro" id="IPR035979">
    <property type="entry name" value="RBD_domain_sf"/>
</dbReference>
<feature type="region of interest" description="Disordered" evidence="4">
    <location>
        <begin position="103"/>
        <end position="151"/>
    </location>
</feature>
<keyword evidence="8" id="KW-1185">Reference proteome</keyword>
<feature type="repeat" description="Pumilio" evidence="3">
    <location>
        <begin position="709"/>
        <end position="746"/>
    </location>
</feature>
<dbReference type="OrthoDB" id="2017782at2759"/>
<comment type="caution">
    <text evidence="7">The sequence shown here is derived from an EMBL/GenBank/DDBJ whole genome shotgun (WGS) entry which is preliminary data.</text>
</comment>
<dbReference type="AlphaFoldDB" id="A0A1X2IGQ5"/>
<dbReference type="SUPFAM" id="SSF54928">
    <property type="entry name" value="RNA-binding domain, RBD"/>
    <property type="match status" value="1"/>
</dbReference>
<dbReference type="STRING" id="90262.A0A1X2IGQ5"/>
<dbReference type="InterPro" id="IPR012677">
    <property type="entry name" value="Nucleotide-bd_a/b_plait_sf"/>
</dbReference>
<evidence type="ECO:0000313" key="8">
    <source>
        <dbReference type="Proteomes" id="UP000193560"/>
    </source>
</evidence>
<dbReference type="Pfam" id="PF00076">
    <property type="entry name" value="RRM_1"/>
    <property type="match status" value="2"/>
</dbReference>
<dbReference type="GO" id="GO:0003723">
    <property type="term" value="F:RNA binding"/>
    <property type="evidence" value="ECO:0007669"/>
    <property type="project" value="UniProtKB-UniRule"/>
</dbReference>
<dbReference type="PROSITE" id="PS50102">
    <property type="entry name" value="RRM"/>
    <property type="match status" value="2"/>
</dbReference>
<dbReference type="PANTHER" id="PTHR47093:SF1">
    <property type="entry name" value="PROTEIN JSN1-RELATED"/>
    <property type="match status" value="1"/>
</dbReference>
<dbReference type="PROSITE" id="PS50303">
    <property type="entry name" value="PUM_HD"/>
    <property type="match status" value="1"/>
</dbReference>
<dbReference type="InterPro" id="IPR033133">
    <property type="entry name" value="PUM-HD"/>
</dbReference>
<evidence type="ECO:0008006" key="9">
    <source>
        <dbReference type="Google" id="ProtNLM"/>
    </source>
</evidence>
<feature type="compositionally biased region" description="Polar residues" evidence="4">
    <location>
        <begin position="44"/>
        <end position="54"/>
    </location>
</feature>
<feature type="domain" description="PUM-HD" evidence="6">
    <location>
        <begin position="637"/>
        <end position="1004"/>
    </location>
</feature>
<feature type="domain" description="RRM" evidence="5">
    <location>
        <begin position="391"/>
        <end position="466"/>
    </location>
</feature>
<organism evidence="7 8">
    <name type="scientific">Absidia repens</name>
    <dbReference type="NCBI Taxonomy" id="90262"/>
    <lineage>
        <taxon>Eukaryota</taxon>
        <taxon>Fungi</taxon>
        <taxon>Fungi incertae sedis</taxon>
        <taxon>Mucoromycota</taxon>
        <taxon>Mucoromycotina</taxon>
        <taxon>Mucoromycetes</taxon>
        <taxon>Mucorales</taxon>
        <taxon>Cunninghamellaceae</taxon>
        <taxon>Absidia</taxon>
    </lineage>
</organism>
<evidence type="ECO:0000259" key="5">
    <source>
        <dbReference type="PROSITE" id="PS50102"/>
    </source>
</evidence>
<dbReference type="Gene3D" id="1.25.10.10">
    <property type="entry name" value="Leucine-rich Repeat Variant"/>
    <property type="match status" value="1"/>
</dbReference>
<dbReference type="InterPro" id="IPR001313">
    <property type="entry name" value="Pumilio_RNA-bd_rpt"/>
</dbReference>
<dbReference type="InterPro" id="IPR011989">
    <property type="entry name" value="ARM-like"/>
</dbReference>
<dbReference type="Proteomes" id="UP000193560">
    <property type="component" value="Unassembled WGS sequence"/>
</dbReference>
<dbReference type="InterPro" id="IPR052645">
    <property type="entry name" value="Pumilio_domain_protein"/>
</dbReference>
<reference evidence="7 8" key="1">
    <citation type="submission" date="2016-07" db="EMBL/GenBank/DDBJ databases">
        <title>Pervasive Adenine N6-methylation of Active Genes in Fungi.</title>
        <authorList>
            <consortium name="DOE Joint Genome Institute"/>
            <person name="Mondo S.J."/>
            <person name="Dannebaum R.O."/>
            <person name="Kuo R.C."/>
            <person name="Labutti K."/>
            <person name="Haridas S."/>
            <person name="Kuo A."/>
            <person name="Salamov A."/>
            <person name="Ahrendt S.R."/>
            <person name="Lipzen A."/>
            <person name="Sullivan W."/>
            <person name="Andreopoulos W.B."/>
            <person name="Clum A."/>
            <person name="Lindquist E."/>
            <person name="Daum C."/>
            <person name="Ramamoorthy G.K."/>
            <person name="Gryganskyi A."/>
            <person name="Culley D."/>
            <person name="Magnuson J.K."/>
            <person name="James T.Y."/>
            <person name="O'Malley M.A."/>
            <person name="Stajich J.E."/>
            <person name="Spatafora J.W."/>
            <person name="Visel A."/>
            <person name="Grigoriev I.V."/>
        </authorList>
    </citation>
    <scope>NUCLEOTIDE SEQUENCE [LARGE SCALE GENOMIC DNA]</scope>
    <source>
        <strain evidence="7 8">NRRL 1336</strain>
    </source>
</reference>
<dbReference type="EMBL" id="MCGE01000013">
    <property type="protein sequence ID" value="ORZ15332.1"/>
    <property type="molecule type" value="Genomic_DNA"/>
</dbReference>
<feature type="compositionally biased region" description="Polar residues" evidence="4">
    <location>
        <begin position="127"/>
        <end position="139"/>
    </location>
</feature>
<feature type="region of interest" description="Disordered" evidence="4">
    <location>
        <begin position="567"/>
        <end position="635"/>
    </location>
</feature>
<dbReference type="CDD" id="cd00590">
    <property type="entry name" value="RRM_SF"/>
    <property type="match status" value="1"/>
</dbReference>
<feature type="repeat" description="Pumilio" evidence="3">
    <location>
        <begin position="784"/>
        <end position="822"/>
    </location>
</feature>
<keyword evidence="2" id="KW-0694">RNA-binding</keyword>
<dbReference type="GO" id="GO:0000288">
    <property type="term" value="P:nuclear-transcribed mRNA catabolic process, deadenylation-dependent decay"/>
    <property type="evidence" value="ECO:0007669"/>
    <property type="project" value="TreeGrafter"/>
</dbReference>
<accession>A0A1X2IGQ5</accession>
<dbReference type="InterPro" id="IPR000504">
    <property type="entry name" value="RRM_dom"/>
</dbReference>
<feature type="compositionally biased region" description="Low complexity" evidence="4">
    <location>
        <begin position="105"/>
        <end position="121"/>
    </location>
</feature>
<proteinExistence type="predicted"/>
<evidence type="ECO:0000256" key="3">
    <source>
        <dbReference type="PROSITE-ProRule" id="PRU00317"/>
    </source>
</evidence>
<dbReference type="PANTHER" id="PTHR47093">
    <property type="entry name" value="PROTEIN JSN1-RELATED"/>
    <property type="match status" value="1"/>
</dbReference>
<gene>
    <name evidence="7" type="ORF">BCR42DRAFT_416875</name>
</gene>
<dbReference type="SMART" id="SM00025">
    <property type="entry name" value="Pumilio"/>
    <property type="match status" value="5"/>
</dbReference>
<evidence type="ECO:0000259" key="6">
    <source>
        <dbReference type="PROSITE" id="PS50303"/>
    </source>
</evidence>
<dbReference type="SMART" id="SM00360">
    <property type="entry name" value="RRM"/>
    <property type="match status" value="2"/>
</dbReference>
<protein>
    <recommendedName>
        <fullName evidence="9">Armadillo-type protein</fullName>
    </recommendedName>
</protein>
<evidence type="ECO:0000256" key="1">
    <source>
        <dbReference type="ARBA" id="ARBA00022737"/>
    </source>
</evidence>
<name>A0A1X2IGQ5_9FUNG</name>